<evidence type="ECO:0000313" key="1">
    <source>
        <dbReference type="EMBL" id="SDR72694.1"/>
    </source>
</evidence>
<dbReference type="Proteomes" id="UP000199480">
    <property type="component" value="Chromosome I"/>
</dbReference>
<accession>A0A1H1LDP8</accession>
<gene>
    <name evidence="1" type="ORF">SAMN04489857_0875</name>
</gene>
<dbReference type="EMBL" id="LT629759">
    <property type="protein sequence ID" value="SDR72694.1"/>
    <property type="molecule type" value="Genomic_DNA"/>
</dbReference>
<dbReference type="InterPro" id="IPR010985">
    <property type="entry name" value="Ribbon_hlx_hlx"/>
</dbReference>
<dbReference type="GeneID" id="78500237"/>
<reference evidence="2" key="1">
    <citation type="submission" date="2016-10" db="EMBL/GenBank/DDBJ databases">
        <authorList>
            <person name="Varghese N."/>
            <person name="Submissions S."/>
        </authorList>
    </citation>
    <scope>NUCLEOTIDE SEQUENCE [LARGE SCALE GENOMIC DNA]</scope>
    <source>
        <strain evidence="2">DSM 22620</strain>
    </source>
</reference>
<dbReference type="GO" id="GO:0006355">
    <property type="term" value="P:regulation of DNA-templated transcription"/>
    <property type="evidence" value="ECO:0007669"/>
    <property type="project" value="InterPro"/>
</dbReference>
<dbReference type="AlphaFoldDB" id="A0A1H1LDP8"/>
<sequence length="69" mass="7574">MKYSELVDSGATPTEIQAFLVGSENVPVTMRIPRNLRDAAKEAAELKGMSLTTYVKVCLIERLSEGSKE</sequence>
<organism evidence="1 2">
    <name type="scientific">Parafannyhessea umbonata</name>
    <dbReference type="NCBI Taxonomy" id="604330"/>
    <lineage>
        <taxon>Bacteria</taxon>
        <taxon>Bacillati</taxon>
        <taxon>Actinomycetota</taxon>
        <taxon>Coriobacteriia</taxon>
        <taxon>Coriobacteriales</taxon>
        <taxon>Atopobiaceae</taxon>
        <taxon>Parafannyhessea</taxon>
    </lineage>
</organism>
<proteinExistence type="predicted"/>
<dbReference type="SUPFAM" id="SSF47598">
    <property type="entry name" value="Ribbon-helix-helix"/>
    <property type="match status" value="1"/>
</dbReference>
<protein>
    <submittedName>
        <fullName evidence="1">Uncharacterized protein</fullName>
    </submittedName>
</protein>
<dbReference type="RefSeq" id="WP_072355652.1">
    <property type="nucleotide sequence ID" value="NZ_CAXVIU010000002.1"/>
</dbReference>
<evidence type="ECO:0000313" key="2">
    <source>
        <dbReference type="Proteomes" id="UP000199480"/>
    </source>
</evidence>
<name>A0A1H1LDP8_9ACTN</name>
<dbReference type="OrthoDB" id="3174959at2"/>